<dbReference type="Pfam" id="PF00689">
    <property type="entry name" value="Cation_ATPase_C"/>
    <property type="match status" value="1"/>
</dbReference>
<dbReference type="Pfam" id="PF13246">
    <property type="entry name" value="Cation_ATPase"/>
    <property type="match status" value="1"/>
</dbReference>
<dbReference type="PANTHER" id="PTHR43294">
    <property type="entry name" value="SODIUM/POTASSIUM-TRANSPORTING ATPASE SUBUNIT ALPHA"/>
    <property type="match status" value="1"/>
</dbReference>
<evidence type="ECO:0000313" key="17">
    <source>
        <dbReference type="Proteomes" id="UP001225034"/>
    </source>
</evidence>
<keyword evidence="10" id="KW-1278">Translocase</keyword>
<keyword evidence="3" id="KW-0813">Transport</keyword>
<feature type="transmembrane region" description="Helical" evidence="14">
    <location>
        <begin position="778"/>
        <end position="797"/>
    </location>
</feature>
<keyword evidence="4" id="KW-1003">Cell membrane</keyword>
<proteinExistence type="inferred from homology"/>
<dbReference type="Gene3D" id="2.70.150.10">
    <property type="entry name" value="Calcium-transporting ATPase, cytoplasmic transduction domain A"/>
    <property type="match status" value="1"/>
</dbReference>
<dbReference type="Pfam" id="PF00122">
    <property type="entry name" value="E1-E2_ATPase"/>
    <property type="match status" value="1"/>
</dbReference>
<dbReference type="Gene3D" id="3.40.1110.10">
    <property type="entry name" value="Calcium-transporting ATPase, cytoplasmic domain N"/>
    <property type="match status" value="1"/>
</dbReference>
<dbReference type="CDD" id="cd02089">
    <property type="entry name" value="P-type_ATPase_Ca_prok"/>
    <property type="match status" value="1"/>
</dbReference>
<dbReference type="Proteomes" id="UP001225034">
    <property type="component" value="Unassembled WGS sequence"/>
</dbReference>
<dbReference type="Gene3D" id="3.40.50.1000">
    <property type="entry name" value="HAD superfamily/HAD-like"/>
    <property type="match status" value="1"/>
</dbReference>
<evidence type="ECO:0000256" key="9">
    <source>
        <dbReference type="ARBA" id="ARBA00022842"/>
    </source>
</evidence>
<comment type="subcellular location">
    <subcellularLocation>
        <location evidence="1">Cell membrane</location>
        <topology evidence="1">Multi-pass membrane protein</topology>
    </subcellularLocation>
</comment>
<dbReference type="InterPro" id="IPR006068">
    <property type="entry name" value="ATPase_P-typ_cation-transptr_C"/>
</dbReference>
<dbReference type="InterPro" id="IPR059000">
    <property type="entry name" value="ATPase_P-type_domA"/>
</dbReference>
<dbReference type="PANTHER" id="PTHR43294:SF21">
    <property type="entry name" value="CATION TRANSPORTING ATPASE"/>
    <property type="match status" value="1"/>
</dbReference>
<accession>A0ABT9YH95</accession>
<dbReference type="EMBL" id="JAUSUA010000001">
    <property type="protein sequence ID" value="MDQ0206414.1"/>
    <property type="molecule type" value="Genomic_DNA"/>
</dbReference>
<dbReference type="InterPro" id="IPR023299">
    <property type="entry name" value="ATPase_P-typ_cyto_dom_N"/>
</dbReference>
<dbReference type="SMART" id="SM00831">
    <property type="entry name" value="Cation_ATPase_N"/>
    <property type="match status" value="1"/>
</dbReference>
<evidence type="ECO:0000256" key="14">
    <source>
        <dbReference type="SAM" id="Phobius"/>
    </source>
</evidence>
<dbReference type="Gene3D" id="1.20.1110.10">
    <property type="entry name" value="Calcium-transporting ATPase, transmembrane domain"/>
    <property type="match status" value="1"/>
</dbReference>
<dbReference type="InterPro" id="IPR050510">
    <property type="entry name" value="Cation_transp_ATPase_P-type"/>
</dbReference>
<keyword evidence="13 14" id="KW-0472">Membrane</keyword>
<dbReference type="Pfam" id="PF00690">
    <property type="entry name" value="Cation_ATPase_N"/>
    <property type="match status" value="1"/>
</dbReference>
<feature type="domain" description="Cation-transporting P-type ATPase N-terminal" evidence="15">
    <location>
        <begin position="2"/>
        <end position="76"/>
    </location>
</feature>
<dbReference type="InterPro" id="IPR023214">
    <property type="entry name" value="HAD_sf"/>
</dbReference>
<dbReference type="SUPFAM" id="SSF81665">
    <property type="entry name" value="Calcium ATPase, transmembrane domain M"/>
    <property type="match status" value="1"/>
</dbReference>
<dbReference type="InterPro" id="IPR001757">
    <property type="entry name" value="P_typ_ATPase"/>
</dbReference>
<evidence type="ECO:0000256" key="8">
    <source>
        <dbReference type="ARBA" id="ARBA00022840"/>
    </source>
</evidence>
<protein>
    <submittedName>
        <fullName evidence="16">Ca2+-transporting ATPase</fullName>
    </submittedName>
</protein>
<dbReference type="PRINTS" id="PR00121">
    <property type="entry name" value="NAKATPASE"/>
</dbReference>
<evidence type="ECO:0000256" key="6">
    <source>
        <dbReference type="ARBA" id="ARBA00022692"/>
    </source>
</evidence>
<evidence type="ECO:0000259" key="15">
    <source>
        <dbReference type="SMART" id="SM00831"/>
    </source>
</evidence>
<dbReference type="InterPro" id="IPR004014">
    <property type="entry name" value="ATPase_P-typ_cation-transptr_N"/>
</dbReference>
<keyword evidence="9" id="KW-0460">Magnesium</keyword>
<dbReference type="PROSITE" id="PS00154">
    <property type="entry name" value="ATPASE_E1_E2"/>
    <property type="match status" value="1"/>
</dbReference>
<keyword evidence="5" id="KW-0597">Phosphoprotein</keyword>
<dbReference type="InterPro" id="IPR036412">
    <property type="entry name" value="HAD-like_sf"/>
</dbReference>
<keyword evidence="8" id="KW-0067">ATP-binding</keyword>
<dbReference type="SFLD" id="SFLDS00003">
    <property type="entry name" value="Haloacid_Dehalogenase"/>
    <property type="match status" value="1"/>
</dbReference>
<evidence type="ECO:0000256" key="5">
    <source>
        <dbReference type="ARBA" id="ARBA00022553"/>
    </source>
</evidence>
<dbReference type="SFLD" id="SFLDF00027">
    <property type="entry name" value="p-type_atpase"/>
    <property type="match status" value="1"/>
</dbReference>
<dbReference type="SUPFAM" id="SSF56784">
    <property type="entry name" value="HAD-like"/>
    <property type="match status" value="1"/>
</dbReference>
<evidence type="ECO:0000256" key="13">
    <source>
        <dbReference type="ARBA" id="ARBA00023136"/>
    </source>
</evidence>
<dbReference type="NCBIfam" id="TIGR01116">
    <property type="entry name" value="ATPase-IIA1_Ca"/>
    <property type="match status" value="1"/>
</dbReference>
<dbReference type="InterPro" id="IPR008250">
    <property type="entry name" value="ATPase_P-typ_transduc_dom_A_sf"/>
</dbReference>
<evidence type="ECO:0000256" key="10">
    <source>
        <dbReference type="ARBA" id="ARBA00022967"/>
    </source>
</evidence>
<dbReference type="InterPro" id="IPR018303">
    <property type="entry name" value="ATPase_P-typ_P_site"/>
</dbReference>
<comment type="caution">
    <text evidence="16">The sequence shown here is derived from an EMBL/GenBank/DDBJ whole genome shotgun (WGS) entry which is preliminary data.</text>
</comment>
<feature type="transmembrane region" description="Helical" evidence="14">
    <location>
        <begin position="840"/>
        <end position="862"/>
    </location>
</feature>
<dbReference type="InterPro" id="IPR005782">
    <property type="entry name" value="P-type_ATPase_IIA"/>
</dbReference>
<evidence type="ECO:0000256" key="4">
    <source>
        <dbReference type="ARBA" id="ARBA00022475"/>
    </source>
</evidence>
<comment type="similarity">
    <text evidence="2">Belongs to the cation transport ATPase (P-type) (TC 3.A.3) family. Type IIA subfamily.</text>
</comment>
<keyword evidence="12" id="KW-0406">Ion transport</keyword>
<name>A0ABT9YH95_9BACI</name>
<gene>
    <name evidence="16" type="ORF">J2S05_001188</name>
</gene>
<evidence type="ECO:0000256" key="2">
    <source>
        <dbReference type="ARBA" id="ARBA00005675"/>
    </source>
</evidence>
<dbReference type="SUPFAM" id="SSF81653">
    <property type="entry name" value="Calcium ATPase, transduction domain A"/>
    <property type="match status" value="1"/>
</dbReference>
<evidence type="ECO:0000313" key="16">
    <source>
        <dbReference type="EMBL" id="MDQ0206414.1"/>
    </source>
</evidence>
<keyword evidence="7" id="KW-0547">Nucleotide-binding</keyword>
<dbReference type="InterPro" id="IPR044492">
    <property type="entry name" value="P_typ_ATPase_HD_dom"/>
</dbReference>
<feature type="transmembrane region" description="Helical" evidence="14">
    <location>
        <begin position="48"/>
        <end position="71"/>
    </location>
</feature>
<feature type="transmembrane region" description="Helical" evidence="14">
    <location>
        <begin position="244"/>
        <end position="264"/>
    </location>
</feature>
<evidence type="ECO:0000256" key="11">
    <source>
        <dbReference type="ARBA" id="ARBA00022989"/>
    </source>
</evidence>
<reference evidence="16 17" key="1">
    <citation type="submission" date="2023-07" db="EMBL/GenBank/DDBJ databases">
        <title>Genomic Encyclopedia of Type Strains, Phase IV (KMG-IV): sequencing the most valuable type-strain genomes for metagenomic binning, comparative biology and taxonomic classification.</title>
        <authorList>
            <person name="Goeker M."/>
        </authorList>
    </citation>
    <scope>NUCLEOTIDE SEQUENCE [LARGE SCALE GENOMIC DNA]</scope>
    <source>
        <strain evidence="16 17">DSM 19154</strain>
    </source>
</reference>
<feature type="transmembrane region" description="Helical" evidence="14">
    <location>
        <begin position="270"/>
        <end position="296"/>
    </location>
</feature>
<keyword evidence="17" id="KW-1185">Reference proteome</keyword>
<evidence type="ECO:0000256" key="7">
    <source>
        <dbReference type="ARBA" id="ARBA00022741"/>
    </source>
</evidence>
<dbReference type="SUPFAM" id="SSF81660">
    <property type="entry name" value="Metal cation-transporting ATPase, ATP-binding domain N"/>
    <property type="match status" value="1"/>
</dbReference>
<organism evidence="16 17">
    <name type="scientific">Alkalicoccobacillus murimartini</name>
    <dbReference type="NCBI Taxonomy" id="171685"/>
    <lineage>
        <taxon>Bacteria</taxon>
        <taxon>Bacillati</taxon>
        <taxon>Bacillota</taxon>
        <taxon>Bacilli</taxon>
        <taxon>Bacillales</taxon>
        <taxon>Bacillaceae</taxon>
        <taxon>Alkalicoccobacillus</taxon>
    </lineage>
</organism>
<evidence type="ECO:0000256" key="1">
    <source>
        <dbReference type="ARBA" id="ARBA00004651"/>
    </source>
</evidence>
<dbReference type="NCBIfam" id="TIGR01494">
    <property type="entry name" value="ATPase_P-type"/>
    <property type="match status" value="2"/>
</dbReference>
<keyword evidence="11 14" id="KW-1133">Transmembrane helix</keyword>
<dbReference type="RefSeq" id="WP_306980803.1">
    <property type="nucleotide sequence ID" value="NZ_JAUSUA010000001.1"/>
</dbReference>
<keyword evidence="6 14" id="KW-0812">Transmembrane</keyword>
<evidence type="ECO:0000256" key="3">
    <source>
        <dbReference type="ARBA" id="ARBA00022448"/>
    </source>
</evidence>
<evidence type="ECO:0000256" key="12">
    <source>
        <dbReference type="ARBA" id="ARBA00023065"/>
    </source>
</evidence>
<sequence length="901" mass="98293">MSWYRDEVEEVVRKSGSDPEVGLSHKEAKKRLNQFGPNKLEEGKKTPAFLVFIGQFKDFMVLVLLAATLISGLIGEVIDAITIMFIVLLNGVLGYVQERKAEKSLDALKELSAPQMMVKRDGEWVKIPSAEVVPGDLVRLESGDRIGADIRLIVTNELRVDEASLTGESVPVHKKSQRLEAEELEIGDQENMLFMGTMITQGNGQGVVIGTGMNTEMGKIAHLLQTTETLVTPLQMKLEQLGKMLIAVALLLTALVVVIGLLQGHELNTMFLSGVSLAVAAIPEGLPAIVTVALALGVQRMIKRKGIVRKLPAVETLGCASVVCSDKTGTLTQNKMTVTKLWSGGRYWDVSGTGYEPNGQFEGNGQVVKPDQNRDLAQLLSFGLLCSHAVITERKDDKRFGRSKSRFVLDGDPTEGALVVAALKAGYSKEGLSKQYQVVQEFPFDSTRKMMSVVVKDRSGQRILITKGAPDVIASRTSLMLRQNRSERMSAKGKAELDEAVASMAGQALRTIAIAFRVLAHSESIQSAEEAEKDLTLIGIQAMIDPPRPEVKDSIAECREAGIRTIMITGDHKITAEAIATQLDILPSGGKVVDGQMLSKLSDEELAEGIDQMYVFARVSPKHKLRIVQALQANGHIVAMTGDGVNDAPAIKASNIGIAMGMTGTDVAKEASSLILSDDNFATIKEAIKEGRNIYENIRKFIRYMLASNVGEILVMLFAMILGLPLPLAAIQILWVNLVTDGLPAMALGMDQAEGDVMKRKPRSPNEGVFARGLTWKIISRGFMIGAVTLAAFWLVYQEHDGDLVRAQTIAFLTLVMAQLIHVFDCRSEYSVYHRNPFENLYLVAAVIISTLLMLAVLYIPALQPVFHTVPVSFREWLLVLSLAAIPTVVLGGFQLVKRKK</sequence>
<feature type="transmembrane region" description="Helical" evidence="14">
    <location>
        <begin position="77"/>
        <end position="96"/>
    </location>
</feature>
<dbReference type="SFLD" id="SFLDG00002">
    <property type="entry name" value="C1.7:_P-type_atpase_like"/>
    <property type="match status" value="1"/>
</dbReference>
<feature type="transmembrane region" description="Helical" evidence="14">
    <location>
        <begin position="877"/>
        <end position="897"/>
    </location>
</feature>
<dbReference type="InterPro" id="IPR023298">
    <property type="entry name" value="ATPase_P-typ_TM_dom_sf"/>
</dbReference>
<dbReference type="PRINTS" id="PR00119">
    <property type="entry name" value="CATATPASE"/>
</dbReference>